<gene>
    <name evidence="1" type="ORF">K443DRAFT_114768</name>
</gene>
<keyword evidence="2" id="KW-1185">Reference proteome</keyword>
<reference evidence="2" key="2">
    <citation type="submission" date="2015-01" db="EMBL/GenBank/DDBJ databases">
        <title>Evolutionary Origins and Diversification of the Mycorrhizal Mutualists.</title>
        <authorList>
            <consortium name="DOE Joint Genome Institute"/>
            <consortium name="Mycorrhizal Genomics Consortium"/>
            <person name="Kohler A."/>
            <person name="Kuo A."/>
            <person name="Nagy L.G."/>
            <person name="Floudas D."/>
            <person name="Copeland A."/>
            <person name="Barry K.W."/>
            <person name="Cichocki N."/>
            <person name="Veneault-Fourrey C."/>
            <person name="LaButti K."/>
            <person name="Lindquist E.A."/>
            <person name="Lipzen A."/>
            <person name="Lundell T."/>
            <person name="Morin E."/>
            <person name="Murat C."/>
            <person name="Riley R."/>
            <person name="Ohm R."/>
            <person name="Sun H."/>
            <person name="Tunlid A."/>
            <person name="Henrissat B."/>
            <person name="Grigoriev I.V."/>
            <person name="Hibbett D.S."/>
            <person name="Martin F."/>
        </authorList>
    </citation>
    <scope>NUCLEOTIDE SEQUENCE [LARGE SCALE GENOMIC DNA]</scope>
    <source>
        <strain evidence="2">LaAM-08-1</strain>
    </source>
</reference>
<sequence>MAILSSRSGKYDRLEGGIGRSRVGGMKRFGWKKFGYLGRGRIRFRGGGMGTLI</sequence>
<dbReference type="HOGENOM" id="CLU_3069049_0_0_1"/>
<name>A0A0C9WHR1_9AGAR</name>
<dbReference type="AlphaFoldDB" id="A0A0C9WHR1"/>
<organism evidence="1 2">
    <name type="scientific">Laccaria amethystina LaAM-08-1</name>
    <dbReference type="NCBI Taxonomy" id="1095629"/>
    <lineage>
        <taxon>Eukaryota</taxon>
        <taxon>Fungi</taxon>
        <taxon>Dikarya</taxon>
        <taxon>Basidiomycota</taxon>
        <taxon>Agaricomycotina</taxon>
        <taxon>Agaricomycetes</taxon>
        <taxon>Agaricomycetidae</taxon>
        <taxon>Agaricales</taxon>
        <taxon>Agaricineae</taxon>
        <taxon>Hydnangiaceae</taxon>
        <taxon>Laccaria</taxon>
    </lineage>
</organism>
<evidence type="ECO:0000313" key="1">
    <source>
        <dbReference type="EMBL" id="KIJ91634.1"/>
    </source>
</evidence>
<evidence type="ECO:0000313" key="2">
    <source>
        <dbReference type="Proteomes" id="UP000054477"/>
    </source>
</evidence>
<proteinExistence type="predicted"/>
<accession>A0A0C9WHR1</accession>
<protein>
    <submittedName>
        <fullName evidence="1">Uncharacterized protein</fullName>
    </submittedName>
</protein>
<dbReference type="Proteomes" id="UP000054477">
    <property type="component" value="Unassembled WGS sequence"/>
</dbReference>
<dbReference type="EMBL" id="KN838984">
    <property type="protein sequence ID" value="KIJ91634.1"/>
    <property type="molecule type" value="Genomic_DNA"/>
</dbReference>
<reference evidence="1 2" key="1">
    <citation type="submission" date="2014-04" db="EMBL/GenBank/DDBJ databases">
        <authorList>
            <consortium name="DOE Joint Genome Institute"/>
            <person name="Kuo A."/>
            <person name="Kohler A."/>
            <person name="Nagy L.G."/>
            <person name="Floudas D."/>
            <person name="Copeland A."/>
            <person name="Barry K.W."/>
            <person name="Cichocki N."/>
            <person name="Veneault-Fourrey C."/>
            <person name="LaButti K."/>
            <person name="Lindquist E.A."/>
            <person name="Lipzen A."/>
            <person name="Lundell T."/>
            <person name="Morin E."/>
            <person name="Murat C."/>
            <person name="Sun H."/>
            <person name="Tunlid A."/>
            <person name="Henrissat B."/>
            <person name="Grigoriev I.V."/>
            <person name="Hibbett D.S."/>
            <person name="Martin F."/>
            <person name="Nordberg H.P."/>
            <person name="Cantor M.N."/>
            <person name="Hua S.X."/>
        </authorList>
    </citation>
    <scope>NUCLEOTIDE SEQUENCE [LARGE SCALE GENOMIC DNA]</scope>
    <source>
        <strain evidence="1 2">LaAM-08-1</strain>
    </source>
</reference>